<comment type="caution">
    <text evidence="6">The sequence shown here is derived from an EMBL/GenBank/DDBJ whole genome shotgun (WGS) entry which is preliminary data.</text>
</comment>
<dbReference type="InterPro" id="IPR002893">
    <property type="entry name" value="Znf_MYND"/>
</dbReference>
<dbReference type="OrthoDB" id="5282002at2759"/>
<evidence type="ECO:0000313" key="7">
    <source>
        <dbReference type="Proteomes" id="UP000243515"/>
    </source>
</evidence>
<dbReference type="AlphaFoldDB" id="A0A232M689"/>
<proteinExistence type="predicted"/>
<evidence type="ECO:0000313" key="6">
    <source>
        <dbReference type="EMBL" id="OXV11911.1"/>
    </source>
</evidence>
<dbReference type="GO" id="GO:0008270">
    <property type="term" value="F:zinc ion binding"/>
    <property type="evidence" value="ECO:0007669"/>
    <property type="project" value="UniProtKB-KW"/>
</dbReference>
<reference evidence="6 7" key="1">
    <citation type="journal article" date="2015" name="Environ. Microbiol.">
        <title>Metagenome sequence of Elaphomyces granulatus from sporocarp tissue reveals Ascomycota ectomycorrhizal fingerprints of genome expansion and a Proteobacteria-rich microbiome.</title>
        <authorList>
            <person name="Quandt C.A."/>
            <person name="Kohler A."/>
            <person name="Hesse C.N."/>
            <person name="Sharpton T.J."/>
            <person name="Martin F."/>
            <person name="Spatafora J.W."/>
        </authorList>
    </citation>
    <scope>NUCLEOTIDE SEQUENCE [LARGE SCALE GENOMIC DNA]</scope>
    <source>
        <strain evidence="6 7">OSC145934</strain>
    </source>
</reference>
<evidence type="ECO:0000256" key="3">
    <source>
        <dbReference type="ARBA" id="ARBA00022833"/>
    </source>
</evidence>
<keyword evidence="1" id="KW-0479">Metal-binding</keyword>
<dbReference type="Gene3D" id="6.10.140.2220">
    <property type="match status" value="1"/>
</dbReference>
<dbReference type="Proteomes" id="UP000243515">
    <property type="component" value="Unassembled WGS sequence"/>
</dbReference>
<dbReference type="SUPFAM" id="SSF144232">
    <property type="entry name" value="HIT/MYND zinc finger-like"/>
    <property type="match status" value="1"/>
</dbReference>
<evidence type="ECO:0000256" key="1">
    <source>
        <dbReference type="ARBA" id="ARBA00022723"/>
    </source>
</evidence>
<dbReference type="Pfam" id="PF14737">
    <property type="entry name" value="DUF4470"/>
    <property type="match status" value="1"/>
</dbReference>
<dbReference type="InterPro" id="IPR027974">
    <property type="entry name" value="DUF4470"/>
</dbReference>
<keyword evidence="3" id="KW-0862">Zinc</keyword>
<accession>A0A232M689</accession>
<feature type="domain" description="MYND-type" evidence="5">
    <location>
        <begin position="18"/>
        <end position="54"/>
    </location>
</feature>
<protein>
    <recommendedName>
        <fullName evidence="5">MYND-type domain-containing protein</fullName>
    </recommendedName>
</protein>
<dbReference type="Pfam" id="PF01753">
    <property type="entry name" value="zf-MYND"/>
    <property type="match status" value="1"/>
</dbReference>
<gene>
    <name evidence="6" type="ORF">Egran_00328</name>
</gene>
<evidence type="ECO:0000256" key="4">
    <source>
        <dbReference type="PROSITE-ProRule" id="PRU00134"/>
    </source>
</evidence>
<sequence length="559" mass="64343">MDVPPVLLPACANWTPETSTCERQGQKACGNCKLVVYCGPNCQKAHWPEHKRMCRSPMSRENWRPSWDREGREPAWATGTASRNWHNKFGGDKYLWGNTPALDILKLEQNEGFAYQEDLALLFAASGDLRHVIKTIGSLPEGMTQQISVAMNDREFDVVARNNILLLLALATQVNTEAKKTTTSLDTAEALLHLWYSASIPSGVLSWLEDTAKPLIVDVCKRIANKPPDSILGKTWTFSAGRTLRLVLKQKDWLRLRDILEPGDMTTEGAARIRTAVTLADERADYRDRWYFKDASPFMRIAKQRFQEDGLLLPFGHPRVEFDRPNPTFFHGSKSWPMDDKADPSNGWPTLEVERTSSPASRDWYGKLFIYLYNMMKRFLDRLGKVRISFDLYNTDIKELPQFLKRNKYSRIEVANICDAGYLGIRSTLSLLAPLLQSPRQNPHATFITLFINAVKEEIKIKYPMDETPDVKFLTKYLPPPRLFPLPSMNDADIYMVRFNFEQVSIDLRVEMKKSNTVVEEWPTRLKLQPGEDGAKEEFRLKLGSYFTNTERYVEWRRV</sequence>
<evidence type="ECO:0000256" key="2">
    <source>
        <dbReference type="ARBA" id="ARBA00022771"/>
    </source>
</evidence>
<keyword evidence="2 4" id="KW-0863">Zinc-finger</keyword>
<dbReference type="PROSITE" id="PS50865">
    <property type="entry name" value="ZF_MYND_2"/>
    <property type="match status" value="1"/>
</dbReference>
<evidence type="ECO:0000259" key="5">
    <source>
        <dbReference type="PROSITE" id="PS50865"/>
    </source>
</evidence>
<dbReference type="EMBL" id="NPHW01002230">
    <property type="protein sequence ID" value="OXV11911.1"/>
    <property type="molecule type" value="Genomic_DNA"/>
</dbReference>
<keyword evidence="7" id="KW-1185">Reference proteome</keyword>
<name>A0A232M689_9EURO</name>
<organism evidence="6 7">
    <name type="scientific">Elaphomyces granulatus</name>
    <dbReference type="NCBI Taxonomy" id="519963"/>
    <lineage>
        <taxon>Eukaryota</taxon>
        <taxon>Fungi</taxon>
        <taxon>Dikarya</taxon>
        <taxon>Ascomycota</taxon>
        <taxon>Pezizomycotina</taxon>
        <taxon>Eurotiomycetes</taxon>
        <taxon>Eurotiomycetidae</taxon>
        <taxon>Eurotiales</taxon>
        <taxon>Elaphomycetaceae</taxon>
        <taxon>Elaphomyces</taxon>
    </lineage>
</organism>